<organism evidence="1 2">
    <name type="scientific">Gossypium trilobum</name>
    <dbReference type="NCBI Taxonomy" id="34281"/>
    <lineage>
        <taxon>Eukaryota</taxon>
        <taxon>Viridiplantae</taxon>
        <taxon>Streptophyta</taxon>
        <taxon>Embryophyta</taxon>
        <taxon>Tracheophyta</taxon>
        <taxon>Spermatophyta</taxon>
        <taxon>Magnoliopsida</taxon>
        <taxon>eudicotyledons</taxon>
        <taxon>Gunneridae</taxon>
        <taxon>Pentapetalae</taxon>
        <taxon>rosids</taxon>
        <taxon>malvids</taxon>
        <taxon>Malvales</taxon>
        <taxon>Malvaceae</taxon>
        <taxon>Malvoideae</taxon>
        <taxon>Gossypium</taxon>
    </lineage>
</organism>
<comment type="caution">
    <text evidence="1">The sequence shown here is derived from an EMBL/GenBank/DDBJ whole genome shotgun (WGS) entry which is preliminary data.</text>
</comment>
<reference evidence="1 2" key="1">
    <citation type="journal article" date="2019" name="Genome Biol. Evol.">
        <title>Insights into the evolution of the New World diploid cottons (Gossypium, subgenus Houzingenia) based on genome sequencing.</title>
        <authorList>
            <person name="Grover C.E."/>
            <person name="Arick M.A. 2nd"/>
            <person name="Thrash A."/>
            <person name="Conover J.L."/>
            <person name="Sanders W.S."/>
            <person name="Peterson D.G."/>
            <person name="Frelichowski J.E."/>
            <person name="Scheffler J.A."/>
            <person name="Scheffler B.E."/>
            <person name="Wendel J.F."/>
        </authorList>
    </citation>
    <scope>NUCLEOTIDE SEQUENCE [LARGE SCALE GENOMIC DNA]</scope>
    <source>
        <strain evidence="1">8</strain>
        <tissue evidence="1">Leaf</tissue>
    </source>
</reference>
<dbReference type="Proteomes" id="UP000593568">
    <property type="component" value="Unassembled WGS sequence"/>
</dbReference>
<gene>
    <name evidence="1" type="ORF">Gotri_027242</name>
</gene>
<sequence length="63" mass="7421">MDVSALLKKKEQLRTRKGACGSIEVKLEDMIKWMQETRHVLQEFERINELPKPNYLSDMFGPI</sequence>
<dbReference type="EMBL" id="JABEZW010229215">
    <property type="protein sequence ID" value="MBA0789245.1"/>
    <property type="molecule type" value="Genomic_DNA"/>
</dbReference>
<dbReference type="AlphaFoldDB" id="A0A7J9FXF7"/>
<protein>
    <submittedName>
        <fullName evidence="1">Uncharacterized protein</fullName>
    </submittedName>
</protein>
<evidence type="ECO:0000313" key="2">
    <source>
        <dbReference type="Proteomes" id="UP000593568"/>
    </source>
</evidence>
<accession>A0A7J9FXF7</accession>
<evidence type="ECO:0000313" key="1">
    <source>
        <dbReference type="EMBL" id="MBA0789245.1"/>
    </source>
</evidence>
<name>A0A7J9FXF7_9ROSI</name>
<keyword evidence="2" id="KW-1185">Reference proteome</keyword>
<proteinExistence type="predicted"/>